<comment type="similarity">
    <text evidence="4">Belongs to the protein kinase superfamily.</text>
</comment>
<evidence type="ECO:0000256" key="4">
    <source>
        <dbReference type="RuleBase" id="RU000304"/>
    </source>
</evidence>
<sequence>MWSVCGSCGRGRASTDDEWLEEESTSDVFEKYNIGDLIGTGGFGEVRTCTLRDTLEPSVPEDQQYAVKIVDLQSEKVQQCESVLTAVEEANILTTLRHPHIIQVLDVFDTDRFLYVVMEFVRGGELFIAISAASFGMLEGDVAKMASQLLEALRYLHQRGIVHRDVKAENLLLTEPLGRSGFRGSIKLIDFGLAVRLEGDCCLLERDSRQLNLVCGTPQYCAPEMWSSGHPDAQPEWLDLYGTLYGPKVDIWSSGVVVYLAIFGGYPFNGSDELKVMARSCDPNQTPSFQASRRCAGFSRASCSGVAFLRRLLSKDQDERPSARQALMDPWVPRCHDPAPLPPLYSDTIVVKPDETSTFSVVPVPASARAPSASGGVLL</sequence>
<gene>
    <name evidence="6" type="ORF">AMON00008_LOCUS4386</name>
</gene>
<dbReference type="SMART" id="SM00220">
    <property type="entry name" value="S_TKc"/>
    <property type="match status" value="1"/>
</dbReference>
<feature type="domain" description="Protein kinase" evidence="5">
    <location>
        <begin position="32"/>
        <end position="332"/>
    </location>
</feature>
<accession>A0A7S4PWA7</accession>
<dbReference type="AlphaFoldDB" id="A0A7S4PWA7"/>
<evidence type="ECO:0000256" key="3">
    <source>
        <dbReference type="PROSITE-ProRule" id="PRU10141"/>
    </source>
</evidence>
<dbReference type="InterPro" id="IPR011009">
    <property type="entry name" value="Kinase-like_dom_sf"/>
</dbReference>
<dbReference type="PROSITE" id="PS00107">
    <property type="entry name" value="PROTEIN_KINASE_ATP"/>
    <property type="match status" value="1"/>
</dbReference>
<dbReference type="InterPro" id="IPR017441">
    <property type="entry name" value="Protein_kinase_ATP_BS"/>
</dbReference>
<dbReference type="GO" id="GO:0005524">
    <property type="term" value="F:ATP binding"/>
    <property type="evidence" value="ECO:0007669"/>
    <property type="project" value="UniProtKB-UniRule"/>
</dbReference>
<dbReference type="SUPFAM" id="SSF56112">
    <property type="entry name" value="Protein kinase-like (PK-like)"/>
    <property type="match status" value="1"/>
</dbReference>
<evidence type="ECO:0000256" key="1">
    <source>
        <dbReference type="ARBA" id="ARBA00022741"/>
    </source>
</evidence>
<organism evidence="6">
    <name type="scientific">Alexandrium monilatum</name>
    <dbReference type="NCBI Taxonomy" id="311494"/>
    <lineage>
        <taxon>Eukaryota</taxon>
        <taxon>Sar</taxon>
        <taxon>Alveolata</taxon>
        <taxon>Dinophyceae</taxon>
        <taxon>Gonyaulacales</taxon>
        <taxon>Pyrocystaceae</taxon>
        <taxon>Alexandrium</taxon>
    </lineage>
</organism>
<name>A0A7S4PWA7_9DINO</name>
<dbReference type="PROSITE" id="PS00108">
    <property type="entry name" value="PROTEIN_KINASE_ST"/>
    <property type="match status" value="1"/>
</dbReference>
<dbReference type="GO" id="GO:0004674">
    <property type="term" value="F:protein serine/threonine kinase activity"/>
    <property type="evidence" value="ECO:0007669"/>
    <property type="project" value="UniProtKB-KW"/>
</dbReference>
<keyword evidence="2 3" id="KW-0067">ATP-binding</keyword>
<protein>
    <recommendedName>
        <fullName evidence="5">Protein kinase domain-containing protein</fullName>
    </recommendedName>
</protein>
<dbReference type="Gene3D" id="1.10.510.10">
    <property type="entry name" value="Transferase(Phosphotransferase) domain 1"/>
    <property type="match status" value="1"/>
</dbReference>
<keyword evidence="4" id="KW-0418">Kinase</keyword>
<evidence type="ECO:0000259" key="5">
    <source>
        <dbReference type="PROSITE" id="PS50011"/>
    </source>
</evidence>
<dbReference type="PANTHER" id="PTHR24347">
    <property type="entry name" value="SERINE/THREONINE-PROTEIN KINASE"/>
    <property type="match status" value="1"/>
</dbReference>
<reference evidence="6" key="1">
    <citation type="submission" date="2021-01" db="EMBL/GenBank/DDBJ databases">
        <authorList>
            <person name="Corre E."/>
            <person name="Pelletier E."/>
            <person name="Niang G."/>
            <person name="Scheremetjew M."/>
            <person name="Finn R."/>
            <person name="Kale V."/>
            <person name="Holt S."/>
            <person name="Cochrane G."/>
            <person name="Meng A."/>
            <person name="Brown T."/>
            <person name="Cohen L."/>
        </authorList>
    </citation>
    <scope>NUCLEOTIDE SEQUENCE</scope>
    <source>
        <strain evidence="6">CCMP3105</strain>
    </source>
</reference>
<keyword evidence="4" id="KW-0808">Transferase</keyword>
<keyword evidence="4" id="KW-0723">Serine/threonine-protein kinase</keyword>
<keyword evidence="1 3" id="KW-0547">Nucleotide-binding</keyword>
<dbReference type="InterPro" id="IPR008271">
    <property type="entry name" value="Ser/Thr_kinase_AS"/>
</dbReference>
<dbReference type="Pfam" id="PF00069">
    <property type="entry name" value="Pkinase"/>
    <property type="match status" value="1"/>
</dbReference>
<feature type="binding site" evidence="3">
    <location>
        <position position="68"/>
    </location>
    <ligand>
        <name>ATP</name>
        <dbReference type="ChEBI" id="CHEBI:30616"/>
    </ligand>
</feature>
<dbReference type="InterPro" id="IPR000719">
    <property type="entry name" value="Prot_kinase_dom"/>
</dbReference>
<proteinExistence type="inferred from homology"/>
<evidence type="ECO:0000256" key="2">
    <source>
        <dbReference type="ARBA" id="ARBA00022840"/>
    </source>
</evidence>
<dbReference type="EMBL" id="HBNR01006679">
    <property type="protein sequence ID" value="CAE4564767.1"/>
    <property type="molecule type" value="Transcribed_RNA"/>
</dbReference>
<evidence type="ECO:0000313" key="6">
    <source>
        <dbReference type="EMBL" id="CAE4564767.1"/>
    </source>
</evidence>
<dbReference type="PROSITE" id="PS50011">
    <property type="entry name" value="PROTEIN_KINASE_DOM"/>
    <property type="match status" value="1"/>
</dbReference>